<sequence length="109" mass="12695">MTKLWSLQADFEARDIGNGFFIEKFDMMDDYNRVYTGGPWIVMDHYVTVRKWQQDFKYDDAEEDTTAILVRFPNLPIEYYNDKVSYHIAKSLGVPLKVGINTTMAAQGK</sequence>
<protein>
    <submittedName>
        <fullName evidence="1">Uncharacterized protein</fullName>
    </submittedName>
</protein>
<accession>A0ACC0J552</accession>
<dbReference type="Proteomes" id="UP001060215">
    <property type="component" value="Chromosome 1"/>
</dbReference>
<gene>
    <name evidence="1" type="ORF">LOK49_LG01G01008</name>
</gene>
<name>A0ACC0J552_9ERIC</name>
<evidence type="ECO:0000313" key="1">
    <source>
        <dbReference type="EMBL" id="KAI8032812.1"/>
    </source>
</evidence>
<reference evidence="1 2" key="1">
    <citation type="journal article" date="2022" name="Plant J.">
        <title>Chromosome-level genome of Camellia lanceoleosa provides a valuable resource for understanding genome evolution and self-incompatibility.</title>
        <authorList>
            <person name="Gong W."/>
            <person name="Xiao S."/>
            <person name="Wang L."/>
            <person name="Liao Z."/>
            <person name="Chang Y."/>
            <person name="Mo W."/>
            <person name="Hu G."/>
            <person name="Li W."/>
            <person name="Zhao G."/>
            <person name="Zhu H."/>
            <person name="Hu X."/>
            <person name="Ji K."/>
            <person name="Xiang X."/>
            <person name="Song Q."/>
            <person name="Yuan D."/>
            <person name="Jin S."/>
            <person name="Zhang L."/>
        </authorList>
    </citation>
    <scope>NUCLEOTIDE SEQUENCE [LARGE SCALE GENOMIC DNA]</scope>
    <source>
        <strain evidence="1">SQ_2022a</strain>
    </source>
</reference>
<keyword evidence="2" id="KW-1185">Reference proteome</keyword>
<dbReference type="EMBL" id="CM045758">
    <property type="protein sequence ID" value="KAI8032812.1"/>
    <property type="molecule type" value="Genomic_DNA"/>
</dbReference>
<evidence type="ECO:0000313" key="2">
    <source>
        <dbReference type="Proteomes" id="UP001060215"/>
    </source>
</evidence>
<proteinExistence type="predicted"/>
<comment type="caution">
    <text evidence="1">The sequence shown here is derived from an EMBL/GenBank/DDBJ whole genome shotgun (WGS) entry which is preliminary data.</text>
</comment>
<organism evidence="1 2">
    <name type="scientific">Camellia lanceoleosa</name>
    <dbReference type="NCBI Taxonomy" id="1840588"/>
    <lineage>
        <taxon>Eukaryota</taxon>
        <taxon>Viridiplantae</taxon>
        <taxon>Streptophyta</taxon>
        <taxon>Embryophyta</taxon>
        <taxon>Tracheophyta</taxon>
        <taxon>Spermatophyta</taxon>
        <taxon>Magnoliopsida</taxon>
        <taxon>eudicotyledons</taxon>
        <taxon>Gunneridae</taxon>
        <taxon>Pentapetalae</taxon>
        <taxon>asterids</taxon>
        <taxon>Ericales</taxon>
        <taxon>Theaceae</taxon>
        <taxon>Camellia</taxon>
    </lineage>
</organism>